<gene>
    <name evidence="2" type="ORF">SAMN05660706_1458</name>
</gene>
<sequence>MISGYEDEEKEEQIVDQATAARTIEELEAEIVILKKLERMAKELRQSGRDKKWEELSSLLQGRGSARALDQIFDLRGHRRKLVIFTEHKDTLKYLQQRITTSWAGKTRW</sequence>
<reference evidence="3" key="1">
    <citation type="submission" date="2016-10" db="EMBL/GenBank/DDBJ databases">
        <authorList>
            <person name="Varghese N."/>
            <person name="Submissions S."/>
        </authorList>
    </citation>
    <scope>NUCLEOTIDE SEQUENCE [LARGE SCALE GENOMIC DNA]</scope>
    <source>
        <strain evidence="3">DSM 3669</strain>
    </source>
</reference>
<keyword evidence="1" id="KW-0175">Coiled coil</keyword>
<evidence type="ECO:0000256" key="1">
    <source>
        <dbReference type="SAM" id="Coils"/>
    </source>
</evidence>
<dbReference type="RefSeq" id="WP_114340152.1">
    <property type="nucleotide sequence ID" value="NZ_FOYM01000045.1"/>
</dbReference>
<proteinExistence type="predicted"/>
<protein>
    <submittedName>
        <fullName evidence="2">Uncharacterized protein</fullName>
    </submittedName>
</protein>
<accession>A0A1I6EHR1</accession>
<dbReference type="STRING" id="39060.SAMN05660706_1458"/>
<dbReference type="AlphaFoldDB" id="A0A1I6EHR1"/>
<organism evidence="2 3">
    <name type="scientific">Desulfoscipio geothermicus DSM 3669</name>
    <dbReference type="NCBI Taxonomy" id="1121426"/>
    <lineage>
        <taxon>Bacteria</taxon>
        <taxon>Bacillati</taxon>
        <taxon>Bacillota</taxon>
        <taxon>Clostridia</taxon>
        <taxon>Eubacteriales</taxon>
        <taxon>Desulfallaceae</taxon>
        <taxon>Desulfoscipio</taxon>
    </lineage>
</organism>
<keyword evidence="3" id="KW-1185">Reference proteome</keyword>
<feature type="coiled-coil region" evidence="1">
    <location>
        <begin position="17"/>
        <end position="47"/>
    </location>
</feature>
<dbReference type="EMBL" id="FOYM01000045">
    <property type="protein sequence ID" value="SFR17235.1"/>
    <property type="molecule type" value="Genomic_DNA"/>
</dbReference>
<name>A0A1I6EHR1_9FIRM</name>
<dbReference type="OrthoDB" id="9814088at2"/>
<evidence type="ECO:0000313" key="3">
    <source>
        <dbReference type="Proteomes" id="UP000199584"/>
    </source>
</evidence>
<dbReference type="Proteomes" id="UP000199584">
    <property type="component" value="Unassembled WGS sequence"/>
</dbReference>
<evidence type="ECO:0000313" key="2">
    <source>
        <dbReference type="EMBL" id="SFR17235.1"/>
    </source>
</evidence>